<comment type="similarity">
    <text evidence="8">Belongs to the binding-protein-dependent transport system permease family. LivHM subfamily.</text>
</comment>
<evidence type="ECO:0000256" key="4">
    <source>
        <dbReference type="ARBA" id="ARBA00022692"/>
    </source>
</evidence>
<evidence type="ECO:0000256" key="5">
    <source>
        <dbReference type="ARBA" id="ARBA00022970"/>
    </source>
</evidence>
<feature type="transmembrane region" description="Helical" evidence="10">
    <location>
        <begin position="429"/>
        <end position="448"/>
    </location>
</feature>
<feature type="transmembrane region" description="Helical" evidence="10">
    <location>
        <begin position="400"/>
        <end position="422"/>
    </location>
</feature>
<dbReference type="RefSeq" id="WP_160903844.1">
    <property type="nucleotide sequence ID" value="NZ_CP102850.1"/>
</dbReference>
<evidence type="ECO:0000256" key="1">
    <source>
        <dbReference type="ARBA" id="ARBA00004651"/>
    </source>
</evidence>
<dbReference type="EMBL" id="WMBR01000006">
    <property type="protein sequence ID" value="MXP23650.1"/>
    <property type="molecule type" value="Genomic_DNA"/>
</dbReference>
<dbReference type="CDD" id="cd06582">
    <property type="entry name" value="TM_PBP1_LivH_like"/>
    <property type="match status" value="1"/>
</dbReference>
<keyword evidence="6 10" id="KW-1133">Transmembrane helix</keyword>
<comment type="caution">
    <text evidence="11">The sequence shown here is derived from an EMBL/GenBank/DDBJ whole genome shotgun (WGS) entry which is preliminary data.</text>
</comment>
<dbReference type="InterPro" id="IPR001851">
    <property type="entry name" value="ABC_transp_permease"/>
</dbReference>
<organism evidence="11 12">
    <name type="scientific">Gordonia mangrovi</name>
    <dbReference type="NCBI Taxonomy" id="2665643"/>
    <lineage>
        <taxon>Bacteria</taxon>
        <taxon>Bacillati</taxon>
        <taxon>Actinomycetota</taxon>
        <taxon>Actinomycetes</taxon>
        <taxon>Mycobacteriales</taxon>
        <taxon>Gordoniaceae</taxon>
        <taxon>Gordonia</taxon>
    </lineage>
</organism>
<feature type="transmembrane region" description="Helical" evidence="10">
    <location>
        <begin position="255"/>
        <end position="273"/>
    </location>
</feature>
<evidence type="ECO:0000256" key="6">
    <source>
        <dbReference type="ARBA" id="ARBA00022989"/>
    </source>
</evidence>
<dbReference type="CDD" id="cd06581">
    <property type="entry name" value="TM_PBP1_LivM_like"/>
    <property type="match status" value="1"/>
</dbReference>
<feature type="transmembrane region" description="Helical" evidence="10">
    <location>
        <begin position="583"/>
        <end position="601"/>
    </location>
</feature>
<evidence type="ECO:0000256" key="2">
    <source>
        <dbReference type="ARBA" id="ARBA00022448"/>
    </source>
</evidence>
<feature type="transmembrane region" description="Helical" evidence="10">
    <location>
        <begin position="613"/>
        <end position="635"/>
    </location>
</feature>
<dbReference type="InterPro" id="IPR043428">
    <property type="entry name" value="LivM-like"/>
</dbReference>
<feature type="compositionally biased region" description="Polar residues" evidence="9">
    <location>
        <begin position="661"/>
        <end position="676"/>
    </location>
</feature>
<evidence type="ECO:0000313" key="12">
    <source>
        <dbReference type="Proteomes" id="UP000475545"/>
    </source>
</evidence>
<dbReference type="PANTHER" id="PTHR11795:SF450">
    <property type="entry name" value="ABC TRANSPORTER PERMEASE PROTEIN"/>
    <property type="match status" value="1"/>
</dbReference>
<feature type="transmembrane region" description="Helical" evidence="10">
    <location>
        <begin position="326"/>
        <end position="345"/>
    </location>
</feature>
<evidence type="ECO:0000256" key="7">
    <source>
        <dbReference type="ARBA" id="ARBA00023136"/>
    </source>
</evidence>
<feature type="transmembrane region" description="Helical" evidence="10">
    <location>
        <begin position="558"/>
        <end position="576"/>
    </location>
</feature>
<feature type="transmembrane region" description="Helical" evidence="10">
    <location>
        <begin position="285"/>
        <end position="305"/>
    </location>
</feature>
<feature type="region of interest" description="Disordered" evidence="9">
    <location>
        <begin position="648"/>
        <end position="676"/>
    </location>
</feature>
<dbReference type="GO" id="GO:0006865">
    <property type="term" value="P:amino acid transport"/>
    <property type="evidence" value="ECO:0007669"/>
    <property type="project" value="UniProtKB-KW"/>
</dbReference>
<comment type="subcellular location">
    <subcellularLocation>
        <location evidence="1">Cell membrane</location>
        <topology evidence="1">Multi-pass membrane protein</topology>
    </subcellularLocation>
</comment>
<evidence type="ECO:0000256" key="10">
    <source>
        <dbReference type="SAM" id="Phobius"/>
    </source>
</evidence>
<proteinExistence type="inferred from homology"/>
<name>A0A6L7GUT4_9ACTN</name>
<dbReference type="PANTHER" id="PTHR11795">
    <property type="entry name" value="BRANCHED-CHAIN AMINO ACID TRANSPORT SYSTEM PERMEASE PROTEIN LIVH"/>
    <property type="match status" value="1"/>
</dbReference>
<reference evidence="11 12" key="1">
    <citation type="submission" date="2019-11" db="EMBL/GenBank/DDBJ databases">
        <title>Gordonia sp. nov., a novel actinobacterium isolated from mangrove soil in Hainan.</title>
        <authorList>
            <person name="Huang X."/>
            <person name="Xie Y."/>
            <person name="Chu X."/>
            <person name="Xiao K."/>
        </authorList>
    </citation>
    <scope>NUCLEOTIDE SEQUENCE [LARGE SCALE GENOMIC DNA]</scope>
    <source>
        <strain evidence="11 12">HNM0687</strain>
    </source>
</reference>
<keyword evidence="12" id="KW-1185">Reference proteome</keyword>
<feature type="transmembrane region" description="Helical" evidence="10">
    <location>
        <begin position="351"/>
        <end position="369"/>
    </location>
</feature>
<keyword evidence="7 10" id="KW-0472">Membrane</keyword>
<protein>
    <submittedName>
        <fullName evidence="11">ABC transporter permease</fullName>
    </submittedName>
</protein>
<feature type="transmembrane region" description="Helical" evidence="10">
    <location>
        <begin position="148"/>
        <end position="175"/>
    </location>
</feature>
<accession>A0A6L7GUT4</accession>
<keyword evidence="4 10" id="KW-0812">Transmembrane</keyword>
<dbReference type="InterPro" id="IPR052157">
    <property type="entry name" value="BCAA_transport_permease"/>
</dbReference>
<dbReference type="GO" id="GO:0015658">
    <property type="term" value="F:branched-chain amino acid transmembrane transporter activity"/>
    <property type="evidence" value="ECO:0007669"/>
    <property type="project" value="InterPro"/>
</dbReference>
<keyword evidence="5" id="KW-0029">Amino-acid transport</keyword>
<evidence type="ECO:0000256" key="3">
    <source>
        <dbReference type="ARBA" id="ARBA00022475"/>
    </source>
</evidence>
<gene>
    <name evidence="11" type="ORF">GIY30_20125</name>
</gene>
<keyword evidence="2" id="KW-0813">Transport</keyword>
<feature type="transmembrane region" description="Helical" evidence="10">
    <location>
        <begin position="107"/>
        <end position="128"/>
    </location>
</feature>
<dbReference type="Pfam" id="PF02653">
    <property type="entry name" value="BPD_transp_2"/>
    <property type="match status" value="2"/>
</dbReference>
<feature type="transmembrane region" description="Helical" evidence="10">
    <location>
        <begin position="80"/>
        <end position="100"/>
    </location>
</feature>
<evidence type="ECO:0000256" key="8">
    <source>
        <dbReference type="ARBA" id="ARBA00037998"/>
    </source>
</evidence>
<sequence>MGQFLQFVFLGLSTGAVYAVLASSLVGVYAATGVINFAQGTLGLWAVYAVAALRSEGDLILPIGHIPIGSADDPVSMGPAIFIGVLSAVLWAIVAHYLVFRPLRHAPVLAQVVASVGLMLFVQALVHLRFDTEDLLAMRILPADTIEFAGAVVNVSDLILAGIAVAIAALFWAYFRLTRLGVATRAGAEDELAARLVGYSPDRLAAVVWVITGAATGLIAILAAFTIGLSVTSYTFYVIPALAVALLGRLTSFGVACAGGLFLGAFQAVITWLTTKDWWPDWAQAGLGDAVPFVLIVIALFLMGGRIPSRGSLGEVKMPAVRIPRIRPIPTIAVLAVVTGVILLTEGTWRYGVVTSVILSLIALSLVLLTGYLGQISLASMAFAGAAGFALSKLTTNWSVPFPFSILFAALIATGLGIMVGVPALRIRGAQLAVVTLAAAIAIQGFVFNNPGITAYEGNLITDPTLFGIDLGVRDGTNLVTLRFSLMVLVVVTIATLCVMRLMAGSTGRAFLAVRSNERAAAAVGINVSATKLLGFALSAFLAGVGGCLIGYSRGQLSAGSFTVMVGLILLAMTYVGGITSVSGAFIAGIVGPLGVGYVFLNQTLALGEYYEIIAAAGLLLAAILNPVGMAGAFTELGDKLRARRHHASTAVDDGDGGGSTASLVTPTTSKAGLHA</sequence>
<evidence type="ECO:0000256" key="9">
    <source>
        <dbReference type="SAM" id="MobiDB-lite"/>
    </source>
</evidence>
<dbReference type="GO" id="GO:0005886">
    <property type="term" value="C:plasma membrane"/>
    <property type="evidence" value="ECO:0007669"/>
    <property type="project" value="UniProtKB-SubCell"/>
</dbReference>
<feature type="transmembrane region" description="Helical" evidence="10">
    <location>
        <begin position="204"/>
        <end position="225"/>
    </location>
</feature>
<evidence type="ECO:0000313" key="11">
    <source>
        <dbReference type="EMBL" id="MXP23650.1"/>
    </source>
</evidence>
<dbReference type="AlphaFoldDB" id="A0A6L7GUT4"/>
<dbReference type="Proteomes" id="UP000475545">
    <property type="component" value="Unassembled WGS sequence"/>
</dbReference>
<feature type="transmembrane region" description="Helical" evidence="10">
    <location>
        <begin position="484"/>
        <end position="512"/>
    </location>
</feature>
<keyword evidence="3" id="KW-1003">Cell membrane</keyword>